<feature type="transmembrane region" description="Helical" evidence="1">
    <location>
        <begin position="113"/>
        <end position="131"/>
    </location>
</feature>
<organism evidence="2 3">
    <name type="scientific">Aeromonas phage LAh_7</name>
    <dbReference type="NCBI Taxonomy" id="2591031"/>
    <lineage>
        <taxon>Viruses</taxon>
        <taxon>Duplodnaviria</taxon>
        <taxon>Heunggongvirae</taxon>
        <taxon>Uroviricota</taxon>
        <taxon>Caudoviricetes</taxon>
        <taxon>Casjensviridae</taxon>
        <taxon>Sharonstreetvirus</taxon>
        <taxon>Sharonstreetvirus LAh7</taxon>
    </lineage>
</organism>
<name>A0A514A072_9CAUD</name>
<keyword evidence="1" id="KW-0472">Membrane</keyword>
<dbReference type="EMBL" id="MK838113">
    <property type="protein sequence ID" value="QDH46678.1"/>
    <property type="molecule type" value="Genomic_DNA"/>
</dbReference>
<proteinExistence type="predicted"/>
<feature type="transmembrane region" description="Helical" evidence="1">
    <location>
        <begin position="52"/>
        <end position="68"/>
    </location>
</feature>
<sequence length="163" mass="18400">METWMFTAIYLPVMFSRFRSRAWIGLISIIAVGIGQLLDAYALHLFTRDTAWLWYCLLSLVSFGWAIMSSISPSPNALRGIAVMAAWYVGMAVYALIFGWGVGGEWGDPLAPYQEWVVVLIHCFIACSAFTDRGTNALDLDPRHCALRLGRVAMFQARKEERR</sequence>
<keyword evidence="1" id="KW-1133">Transmembrane helix</keyword>
<protein>
    <submittedName>
        <fullName evidence="2">Uncharacterized protein</fullName>
    </submittedName>
</protein>
<keyword evidence="3" id="KW-1185">Reference proteome</keyword>
<dbReference type="Proteomes" id="UP000318298">
    <property type="component" value="Segment"/>
</dbReference>
<evidence type="ECO:0000256" key="1">
    <source>
        <dbReference type="SAM" id="Phobius"/>
    </source>
</evidence>
<feature type="transmembrane region" description="Helical" evidence="1">
    <location>
        <begin position="80"/>
        <end position="101"/>
    </location>
</feature>
<evidence type="ECO:0000313" key="2">
    <source>
        <dbReference type="EMBL" id="QDH46678.1"/>
    </source>
</evidence>
<reference evidence="2 3" key="1">
    <citation type="submission" date="2019-04" db="EMBL/GenBank/DDBJ databases">
        <title>Novel bacteriophages capable of disrupting biofilms from clinical strains of Aeromonas hydrophila with intrinsic antibiotic resistance.</title>
        <authorList>
            <person name="Kabwe M."/>
            <person name="Brown T.L."/>
            <person name="Speirs L."/>
            <person name="Ku H."/>
            <person name="Leach M."/>
            <person name="Chan H.T."/>
            <person name="Petrovski S."/>
            <person name="Lock P."/>
            <person name="Tucci J."/>
        </authorList>
    </citation>
    <scope>NUCLEOTIDE SEQUENCE [LARGE SCALE GENOMIC DNA]</scope>
</reference>
<accession>A0A514A072</accession>
<keyword evidence="1" id="KW-0812">Transmembrane</keyword>
<gene>
    <name evidence="2" type="ORF">LAh7_43</name>
</gene>
<evidence type="ECO:0000313" key="3">
    <source>
        <dbReference type="Proteomes" id="UP000318298"/>
    </source>
</evidence>
<feature type="transmembrane region" description="Helical" evidence="1">
    <location>
        <begin position="21"/>
        <end position="46"/>
    </location>
</feature>